<evidence type="ECO:0000313" key="2">
    <source>
        <dbReference type="EMBL" id="RGD60813.1"/>
    </source>
</evidence>
<dbReference type="Proteomes" id="UP000263377">
    <property type="component" value="Unassembled WGS sequence"/>
</dbReference>
<protein>
    <recommendedName>
        <fullName evidence="4">Lipoprotein</fullName>
    </recommendedName>
</protein>
<dbReference type="AlphaFoldDB" id="A0A372ZY69"/>
<keyword evidence="3" id="KW-1185">Reference proteome</keyword>
<evidence type="ECO:0000313" key="3">
    <source>
        <dbReference type="Proteomes" id="UP000263377"/>
    </source>
</evidence>
<dbReference type="EMBL" id="QVIG01000001">
    <property type="protein sequence ID" value="RGD60813.1"/>
    <property type="molecule type" value="Genomic_DNA"/>
</dbReference>
<dbReference type="RefSeq" id="WP_117488990.1">
    <property type="nucleotide sequence ID" value="NZ_QVIG01000001.1"/>
</dbReference>
<name>A0A372ZY69_9ACTN</name>
<gene>
    <name evidence="2" type="ORF">DR950_26290</name>
</gene>
<dbReference type="Gene3D" id="2.50.20.20">
    <property type="match status" value="1"/>
</dbReference>
<evidence type="ECO:0008006" key="4">
    <source>
        <dbReference type="Google" id="ProtNLM"/>
    </source>
</evidence>
<reference evidence="2 3" key="1">
    <citation type="submission" date="2018-08" db="EMBL/GenBank/DDBJ databases">
        <title>Diversity &amp; Physiological Properties of Lignin-Decomposing Actinobacteria from Soil.</title>
        <authorList>
            <person name="Roh S.G."/>
            <person name="Kim S.B."/>
        </authorList>
    </citation>
    <scope>NUCLEOTIDE SEQUENCE [LARGE SCALE GENOMIC DNA]</scope>
    <source>
        <strain evidence="2 3">MMS17-GH009</strain>
    </source>
</reference>
<feature type="signal peptide" evidence="1">
    <location>
        <begin position="1"/>
        <end position="17"/>
    </location>
</feature>
<dbReference type="PROSITE" id="PS51257">
    <property type="entry name" value="PROKAR_LIPOPROTEIN"/>
    <property type="match status" value="1"/>
</dbReference>
<keyword evidence="1" id="KW-0732">Signal</keyword>
<accession>A0A372ZY69</accession>
<sequence>MLSKRLVSTAAICLALAAGTAACGSATSDGKAGSAQKLDTGKLSAQDIEKQAKEALASATSLKMAGTVDTGDGAMELNLTMDNKSQCTGTMAMPGMGKFEIISDGKTSYVKPDTAFWTAVGGPNGAKAAELFKGRYLTGFESDPSMGSLTKVCNLADFSKKIADGKSSGDKVEKGSAGDVNGVKTFSLKSTDSKGEVTTLQIATEGKPYPVRIEHAGAKDGNGKIDFSEFDKPLTVQVPSADSTIDFTKFKDQLKTA</sequence>
<comment type="caution">
    <text evidence="2">The sequence shown here is derived from an EMBL/GenBank/DDBJ whole genome shotgun (WGS) entry which is preliminary data.</text>
</comment>
<proteinExistence type="predicted"/>
<evidence type="ECO:0000256" key="1">
    <source>
        <dbReference type="SAM" id="SignalP"/>
    </source>
</evidence>
<feature type="chain" id="PRO_5038873355" description="Lipoprotein" evidence="1">
    <location>
        <begin position="18"/>
        <end position="257"/>
    </location>
</feature>
<organism evidence="2 3">
    <name type="scientific">Kitasatospora xanthocidica</name>
    <dbReference type="NCBI Taxonomy" id="83382"/>
    <lineage>
        <taxon>Bacteria</taxon>
        <taxon>Bacillati</taxon>
        <taxon>Actinomycetota</taxon>
        <taxon>Actinomycetes</taxon>
        <taxon>Kitasatosporales</taxon>
        <taxon>Streptomycetaceae</taxon>
        <taxon>Kitasatospora</taxon>
    </lineage>
</organism>